<dbReference type="SUPFAM" id="SSF55797">
    <property type="entry name" value="PR-1-like"/>
    <property type="match status" value="1"/>
</dbReference>
<dbReference type="InterPro" id="IPR014044">
    <property type="entry name" value="CAP_dom"/>
</dbReference>
<gene>
    <name evidence="3" type="ORF">BO94DRAFT_620452</name>
</gene>
<dbReference type="PRINTS" id="PR00837">
    <property type="entry name" value="V5TPXLIKE"/>
</dbReference>
<dbReference type="Proteomes" id="UP000246702">
    <property type="component" value="Unassembled WGS sequence"/>
</dbReference>
<evidence type="ECO:0000313" key="3">
    <source>
        <dbReference type="EMBL" id="PWY94947.1"/>
    </source>
</evidence>
<sequence>MGHHHKTLCKETVAKPPSSKWSTTSCAAFRKDSDKTASAQVCCGATTNITEYDTCYGFCTTTGNQSAVVSCLEDAGLEAKAYNHSDASGAGAVMVLSGGVSKGALGIAMLGFLGVVMDLVVCPTTTTTTTAYNNNHNRNRHPNHHPNPSYTSPTLFQNSILNISNTYRLAHNATNLTWNTTLTEYAQSWPSNNGPTAKTSPSGTPTPPLSICAWGDERQKYDFKLPTGFSEETGHFTQLCVAGDATGGVRGGGLRVEWDEEWVDGGFCEPQGWFVVCEYEPRGNIMGGDKRLGDKEFFKINVQEGRSYEGPDETGSGSEGGVGVVGRMGGGGD</sequence>
<dbReference type="EMBL" id="MSFK01000003">
    <property type="protein sequence ID" value="PWY94947.1"/>
    <property type="molecule type" value="Genomic_DNA"/>
</dbReference>
<dbReference type="Gene3D" id="3.40.33.10">
    <property type="entry name" value="CAP"/>
    <property type="match status" value="1"/>
</dbReference>
<accession>A0A317XBG3</accession>
<name>A0A317XBG3_9EURO</name>
<dbReference type="RefSeq" id="XP_025471708.1">
    <property type="nucleotide sequence ID" value="XM_025616931.1"/>
</dbReference>
<dbReference type="InterPro" id="IPR001283">
    <property type="entry name" value="CRISP-related"/>
</dbReference>
<feature type="compositionally biased region" description="Gly residues" evidence="1">
    <location>
        <begin position="317"/>
        <end position="333"/>
    </location>
</feature>
<comment type="caution">
    <text evidence="3">The sequence shown here is derived from an EMBL/GenBank/DDBJ whole genome shotgun (WGS) entry which is preliminary data.</text>
</comment>
<dbReference type="AlphaFoldDB" id="A0A317XBG3"/>
<feature type="region of interest" description="Disordered" evidence="1">
    <location>
        <begin position="305"/>
        <end position="333"/>
    </location>
</feature>
<dbReference type="OrthoDB" id="337038at2759"/>
<feature type="domain" description="SCP" evidence="2">
    <location>
        <begin position="155"/>
        <end position="287"/>
    </location>
</feature>
<protein>
    <recommendedName>
        <fullName evidence="2">SCP domain-containing protein</fullName>
    </recommendedName>
</protein>
<dbReference type="InterPro" id="IPR035940">
    <property type="entry name" value="CAP_sf"/>
</dbReference>
<organism evidence="3 4">
    <name type="scientific">Aspergillus sclerotioniger CBS 115572</name>
    <dbReference type="NCBI Taxonomy" id="1450535"/>
    <lineage>
        <taxon>Eukaryota</taxon>
        <taxon>Fungi</taxon>
        <taxon>Dikarya</taxon>
        <taxon>Ascomycota</taxon>
        <taxon>Pezizomycotina</taxon>
        <taxon>Eurotiomycetes</taxon>
        <taxon>Eurotiomycetidae</taxon>
        <taxon>Eurotiales</taxon>
        <taxon>Aspergillaceae</taxon>
        <taxon>Aspergillus</taxon>
        <taxon>Aspergillus subgen. Circumdati</taxon>
    </lineage>
</organism>
<dbReference type="SMART" id="SM00198">
    <property type="entry name" value="SCP"/>
    <property type="match status" value="1"/>
</dbReference>
<dbReference type="STRING" id="1450535.A0A317XBG3"/>
<evidence type="ECO:0000256" key="1">
    <source>
        <dbReference type="SAM" id="MobiDB-lite"/>
    </source>
</evidence>
<evidence type="ECO:0000313" key="4">
    <source>
        <dbReference type="Proteomes" id="UP000246702"/>
    </source>
</evidence>
<keyword evidence="4" id="KW-1185">Reference proteome</keyword>
<proteinExistence type="predicted"/>
<evidence type="ECO:0000259" key="2">
    <source>
        <dbReference type="SMART" id="SM00198"/>
    </source>
</evidence>
<reference evidence="3 4" key="1">
    <citation type="submission" date="2016-12" db="EMBL/GenBank/DDBJ databases">
        <title>The genomes of Aspergillus section Nigri reveals drivers in fungal speciation.</title>
        <authorList>
            <consortium name="DOE Joint Genome Institute"/>
            <person name="Vesth T.C."/>
            <person name="Nybo J."/>
            <person name="Theobald S."/>
            <person name="Brandl J."/>
            <person name="Frisvad J.C."/>
            <person name="Nielsen K.F."/>
            <person name="Lyhne E.K."/>
            <person name="Kogle M.E."/>
            <person name="Kuo A."/>
            <person name="Riley R."/>
            <person name="Clum A."/>
            <person name="Nolan M."/>
            <person name="Lipzen A."/>
            <person name="Salamov A."/>
            <person name="Henrissat B."/>
            <person name="Wiebenga A."/>
            <person name="De Vries R.P."/>
            <person name="Grigoriev I.V."/>
            <person name="Mortensen U.H."/>
            <person name="Andersen M.R."/>
            <person name="Baker S.E."/>
        </authorList>
    </citation>
    <scope>NUCLEOTIDE SEQUENCE [LARGE SCALE GENOMIC DNA]</scope>
    <source>
        <strain evidence="3 4">CBS 115572</strain>
    </source>
</reference>
<dbReference type="PANTHER" id="PTHR10334">
    <property type="entry name" value="CYSTEINE-RICH SECRETORY PROTEIN-RELATED"/>
    <property type="match status" value="1"/>
</dbReference>
<feature type="region of interest" description="Disordered" evidence="1">
    <location>
        <begin position="131"/>
        <end position="150"/>
    </location>
</feature>
<dbReference type="GeneID" id="37119074"/>